<dbReference type="Proteomes" id="UP000241462">
    <property type="component" value="Unassembled WGS sequence"/>
</dbReference>
<reference evidence="2 3" key="1">
    <citation type="journal article" date="2018" name="Mycol. Prog.">
        <title>Coniella lustricola, a new species from submerged detritus.</title>
        <authorList>
            <person name="Raudabaugh D.B."/>
            <person name="Iturriaga T."/>
            <person name="Carver A."/>
            <person name="Mondo S."/>
            <person name="Pangilinan J."/>
            <person name="Lipzen A."/>
            <person name="He G."/>
            <person name="Amirebrahimi M."/>
            <person name="Grigoriev I.V."/>
            <person name="Miller A.N."/>
        </authorList>
    </citation>
    <scope>NUCLEOTIDE SEQUENCE [LARGE SCALE GENOMIC DNA]</scope>
    <source>
        <strain evidence="2 3">B22-T-1</strain>
    </source>
</reference>
<protein>
    <submittedName>
        <fullName evidence="2">Heterokaryon incompatibility protein-domain-containing protein</fullName>
    </submittedName>
</protein>
<dbReference type="InterPro" id="IPR052895">
    <property type="entry name" value="HetReg/Transcr_Mod"/>
</dbReference>
<feature type="domain" description="Heterokaryon incompatibility" evidence="1">
    <location>
        <begin position="56"/>
        <end position="144"/>
    </location>
</feature>
<dbReference type="InterPro" id="IPR010730">
    <property type="entry name" value="HET"/>
</dbReference>
<proteinExistence type="predicted"/>
<dbReference type="AlphaFoldDB" id="A0A2T3A1I2"/>
<evidence type="ECO:0000259" key="1">
    <source>
        <dbReference type="Pfam" id="PF06985"/>
    </source>
</evidence>
<dbReference type="Pfam" id="PF06985">
    <property type="entry name" value="HET"/>
    <property type="match status" value="1"/>
</dbReference>
<accession>A0A2T3A1I2</accession>
<organism evidence="2 3">
    <name type="scientific">Coniella lustricola</name>
    <dbReference type="NCBI Taxonomy" id="2025994"/>
    <lineage>
        <taxon>Eukaryota</taxon>
        <taxon>Fungi</taxon>
        <taxon>Dikarya</taxon>
        <taxon>Ascomycota</taxon>
        <taxon>Pezizomycotina</taxon>
        <taxon>Sordariomycetes</taxon>
        <taxon>Sordariomycetidae</taxon>
        <taxon>Diaporthales</taxon>
        <taxon>Schizoparmaceae</taxon>
        <taxon>Coniella</taxon>
    </lineage>
</organism>
<dbReference type="PANTHER" id="PTHR24148:SF73">
    <property type="entry name" value="HET DOMAIN PROTEIN (AFU_ORTHOLOGUE AFUA_8G01020)"/>
    <property type="match status" value="1"/>
</dbReference>
<sequence>MAGRTTGCDPYKAVPLKADDGCQPHIRLVKVHRDSSQSRLIHCHFVAYPLAACPPYIALSYTWNCSNAPKETKKETILLQSHPCAIGQNLYSFLRRVRRDSHDRLYWIDALCINQADNAERSHQVRLMRDIYSSAARVIVWLGE</sequence>
<feature type="non-terminal residue" evidence="2">
    <location>
        <position position="144"/>
    </location>
</feature>
<dbReference type="OrthoDB" id="2157530at2759"/>
<evidence type="ECO:0000313" key="3">
    <source>
        <dbReference type="Proteomes" id="UP000241462"/>
    </source>
</evidence>
<dbReference type="EMBL" id="KZ678510">
    <property type="protein sequence ID" value="PSR81068.1"/>
    <property type="molecule type" value="Genomic_DNA"/>
</dbReference>
<keyword evidence="3" id="KW-1185">Reference proteome</keyword>
<name>A0A2T3A1I2_9PEZI</name>
<dbReference type="InParanoid" id="A0A2T3A1I2"/>
<evidence type="ECO:0000313" key="2">
    <source>
        <dbReference type="EMBL" id="PSR81068.1"/>
    </source>
</evidence>
<dbReference type="PANTHER" id="PTHR24148">
    <property type="entry name" value="ANKYRIN REPEAT DOMAIN-CONTAINING PROTEIN 39 HOMOLOG-RELATED"/>
    <property type="match status" value="1"/>
</dbReference>
<gene>
    <name evidence="2" type="ORF">BD289DRAFT_373043</name>
</gene>